<name>A0A6A6RBC5_9PEZI</name>
<dbReference type="AlphaFoldDB" id="A0A6A6RBC5"/>
<evidence type="ECO:0000313" key="3">
    <source>
        <dbReference type="Proteomes" id="UP000799750"/>
    </source>
</evidence>
<dbReference type="EMBL" id="MU004182">
    <property type="protein sequence ID" value="KAF2501712.1"/>
    <property type="molecule type" value="Genomic_DNA"/>
</dbReference>
<dbReference type="OrthoDB" id="4159781at2759"/>
<gene>
    <name evidence="2" type="ORF">BU16DRAFT_613557</name>
</gene>
<dbReference type="Pfam" id="PF11951">
    <property type="entry name" value="Fungal_trans_2"/>
    <property type="match status" value="1"/>
</dbReference>
<dbReference type="Proteomes" id="UP000799750">
    <property type="component" value="Unassembled WGS sequence"/>
</dbReference>
<reference evidence="2" key="1">
    <citation type="journal article" date="2020" name="Stud. Mycol.">
        <title>101 Dothideomycetes genomes: a test case for predicting lifestyles and emergence of pathogens.</title>
        <authorList>
            <person name="Haridas S."/>
            <person name="Albert R."/>
            <person name="Binder M."/>
            <person name="Bloem J."/>
            <person name="Labutti K."/>
            <person name="Salamov A."/>
            <person name="Andreopoulos B."/>
            <person name="Baker S."/>
            <person name="Barry K."/>
            <person name="Bills G."/>
            <person name="Bluhm B."/>
            <person name="Cannon C."/>
            <person name="Castanera R."/>
            <person name="Culley D."/>
            <person name="Daum C."/>
            <person name="Ezra D."/>
            <person name="Gonzalez J."/>
            <person name="Henrissat B."/>
            <person name="Kuo A."/>
            <person name="Liang C."/>
            <person name="Lipzen A."/>
            <person name="Lutzoni F."/>
            <person name="Magnuson J."/>
            <person name="Mondo S."/>
            <person name="Nolan M."/>
            <person name="Ohm R."/>
            <person name="Pangilinan J."/>
            <person name="Park H.-J."/>
            <person name="Ramirez L."/>
            <person name="Alfaro M."/>
            <person name="Sun H."/>
            <person name="Tritt A."/>
            <person name="Yoshinaga Y."/>
            <person name="Zwiers L.-H."/>
            <person name="Turgeon B."/>
            <person name="Goodwin S."/>
            <person name="Spatafora J."/>
            <person name="Crous P."/>
            <person name="Grigoriev I."/>
        </authorList>
    </citation>
    <scope>NUCLEOTIDE SEQUENCE</scope>
    <source>
        <strain evidence="2">CBS 269.34</strain>
    </source>
</reference>
<dbReference type="PANTHER" id="PTHR37540">
    <property type="entry name" value="TRANSCRIPTION FACTOR (ACR-2), PUTATIVE-RELATED-RELATED"/>
    <property type="match status" value="1"/>
</dbReference>
<proteinExistence type="predicted"/>
<feature type="compositionally biased region" description="Polar residues" evidence="1">
    <location>
        <begin position="9"/>
        <end position="33"/>
    </location>
</feature>
<dbReference type="InterPro" id="IPR021858">
    <property type="entry name" value="Fun_TF"/>
</dbReference>
<dbReference type="PANTHER" id="PTHR37540:SF5">
    <property type="entry name" value="TRANSCRIPTION FACTOR DOMAIN-CONTAINING PROTEIN"/>
    <property type="match status" value="1"/>
</dbReference>
<accession>A0A6A6RBC5</accession>
<evidence type="ECO:0000256" key="1">
    <source>
        <dbReference type="SAM" id="MobiDB-lite"/>
    </source>
</evidence>
<protein>
    <recommendedName>
        <fullName evidence="4">Transcription factor domain-containing protein</fullName>
    </recommendedName>
</protein>
<sequence>MSDPHPQPKSKNSTNASLSFINISTPEDTQAPSTRRAIHQHAMRDIGLSRRKPRKKRGATDIPLDLTHLHSVMHAQTTQTHCHASSISLSVSVSPYQPLGLGQGEIDPFLPYPVPLTPSVRELVAHIFRDDALGCLRALRDDWFPVGLSSSVAFQLVLSNSAMSLAYLRVKSGGGETGMEVGDSERSLKHLGHAIRGLSSELADEKFRGSDEAVGAVAGFLCHDAAVGQLDSWLKHREGLKSVLEFRGGIEAISSNKSLRTTISWVELRGAYTWDLVPHFPLPPTWPSLSHYLSPPHPNAPSSTHPILAICKQILNPSSPFLPIFSALIDLSASTSAASAAQGPAFWASATDAGGWPGALAHRLLSWRPLDAGAPSSQIEECARLACLLYIAPVWRKFGTGPVLTGALAEKLVARLRGVKEWGALWELQVWGLVMAGRRGGNIGEIGVWLKEVGRERGLRGCEGVLEVARRVVWIGDVFDGLLGGGFWDVDDADEGFI</sequence>
<organism evidence="2 3">
    <name type="scientific">Lophium mytilinum</name>
    <dbReference type="NCBI Taxonomy" id="390894"/>
    <lineage>
        <taxon>Eukaryota</taxon>
        <taxon>Fungi</taxon>
        <taxon>Dikarya</taxon>
        <taxon>Ascomycota</taxon>
        <taxon>Pezizomycotina</taxon>
        <taxon>Dothideomycetes</taxon>
        <taxon>Pleosporomycetidae</taxon>
        <taxon>Mytilinidiales</taxon>
        <taxon>Mytilinidiaceae</taxon>
        <taxon>Lophium</taxon>
    </lineage>
</organism>
<keyword evidence="3" id="KW-1185">Reference proteome</keyword>
<evidence type="ECO:0008006" key="4">
    <source>
        <dbReference type="Google" id="ProtNLM"/>
    </source>
</evidence>
<evidence type="ECO:0000313" key="2">
    <source>
        <dbReference type="EMBL" id="KAF2501712.1"/>
    </source>
</evidence>
<feature type="region of interest" description="Disordered" evidence="1">
    <location>
        <begin position="1"/>
        <end position="59"/>
    </location>
</feature>